<dbReference type="InterPro" id="IPR010541">
    <property type="entry name" value="Prp3_C"/>
</dbReference>
<dbReference type="InterPro" id="IPR017359">
    <property type="entry name" value="Phi-like"/>
</dbReference>
<evidence type="ECO:0000313" key="3">
    <source>
        <dbReference type="Proteomes" id="UP000494256"/>
    </source>
</evidence>
<dbReference type="OrthoDB" id="2401965at2759"/>
<dbReference type="Proteomes" id="UP000494256">
    <property type="component" value="Unassembled WGS sequence"/>
</dbReference>
<protein>
    <recommendedName>
        <fullName evidence="1">RWD domain-containing protein</fullName>
    </recommendedName>
</protein>
<gene>
    <name evidence="2" type="ORF">APLA_LOCUS7308</name>
</gene>
<accession>A0A8S0ZVD4</accession>
<dbReference type="Pfam" id="PF06544">
    <property type="entry name" value="Prp3_C"/>
    <property type="match status" value="1"/>
</dbReference>
<proteinExistence type="predicted"/>
<feature type="domain" description="RWD" evidence="1">
    <location>
        <begin position="14"/>
        <end position="132"/>
    </location>
</feature>
<dbReference type="InterPro" id="IPR059181">
    <property type="entry name" value="RWDD2A-B_C"/>
</dbReference>
<evidence type="ECO:0000313" key="2">
    <source>
        <dbReference type="EMBL" id="CAB3236218.1"/>
    </source>
</evidence>
<organism evidence="2 3">
    <name type="scientific">Arctia plantaginis</name>
    <name type="common">Wood tiger moth</name>
    <name type="synonym">Phalaena plantaginis</name>
    <dbReference type="NCBI Taxonomy" id="874455"/>
    <lineage>
        <taxon>Eukaryota</taxon>
        <taxon>Metazoa</taxon>
        <taxon>Ecdysozoa</taxon>
        <taxon>Arthropoda</taxon>
        <taxon>Hexapoda</taxon>
        <taxon>Insecta</taxon>
        <taxon>Pterygota</taxon>
        <taxon>Neoptera</taxon>
        <taxon>Endopterygota</taxon>
        <taxon>Lepidoptera</taxon>
        <taxon>Glossata</taxon>
        <taxon>Ditrysia</taxon>
        <taxon>Noctuoidea</taxon>
        <taxon>Erebidae</taxon>
        <taxon>Arctiinae</taxon>
        <taxon>Arctia</taxon>
    </lineage>
</organism>
<dbReference type="InterPro" id="IPR006575">
    <property type="entry name" value="RWD_dom"/>
</dbReference>
<dbReference type="CDD" id="cd23829">
    <property type="entry name" value="RWD_RWDD2"/>
    <property type="match status" value="1"/>
</dbReference>
<dbReference type="PIRSF" id="PIRSF038021">
    <property type="entry name" value="UCP038021_RWDD2"/>
    <property type="match status" value="1"/>
</dbReference>
<dbReference type="SUPFAM" id="SSF54495">
    <property type="entry name" value="UBC-like"/>
    <property type="match status" value="1"/>
</dbReference>
<dbReference type="Gene3D" id="3.10.110.10">
    <property type="entry name" value="Ubiquitin Conjugating Enzyme"/>
    <property type="match status" value="1"/>
</dbReference>
<evidence type="ECO:0000259" key="1">
    <source>
        <dbReference type="PROSITE" id="PS50908"/>
    </source>
</evidence>
<sequence length="273" mass="32361">MRDTLINCLSQQLSEYELLTSMYPNQGEIVLSEKNSIVEINNFIDNKTEKYPSPLDFKINLLINNLKLEVFINLPALYPKEAPDLYVRCNQMNRASESKLNSDLFKYIAENYNGEVFLYTAICWLQENIEQFTVVHQELNQIEEQEPERKIEQYARFWVYSHHIYNKRKREEIIKKARELKLTGFSLPGKPGIVCVEGHHSDCNNWWKDIKTLSWQKITLRKTEKFPSSEEKTYKKFSNFEELNFSKKDLAKYMNELGLNHEFNDLFGLCNDT</sequence>
<name>A0A8S0ZVD4_ARCPL</name>
<dbReference type="Pfam" id="PF05773">
    <property type="entry name" value="RWD"/>
    <property type="match status" value="1"/>
</dbReference>
<reference evidence="2 3" key="1">
    <citation type="submission" date="2020-04" db="EMBL/GenBank/DDBJ databases">
        <authorList>
            <person name="Wallbank WR R."/>
            <person name="Pardo Diaz C."/>
            <person name="Kozak K."/>
            <person name="Martin S."/>
            <person name="Jiggins C."/>
            <person name="Moest M."/>
            <person name="Warren A I."/>
            <person name="Byers J.R.P. K."/>
            <person name="Montejo-Kovacevich G."/>
            <person name="Yen C E."/>
        </authorList>
    </citation>
    <scope>NUCLEOTIDE SEQUENCE [LARGE SCALE GENOMIC DNA]</scope>
</reference>
<dbReference type="PROSITE" id="PS50908">
    <property type="entry name" value="RWD"/>
    <property type="match status" value="1"/>
</dbReference>
<dbReference type="AlphaFoldDB" id="A0A8S0ZVD4"/>
<dbReference type="CDD" id="cd24163">
    <property type="entry name" value="RWDD2_C"/>
    <property type="match status" value="1"/>
</dbReference>
<dbReference type="SMART" id="SM00591">
    <property type="entry name" value="RWD"/>
    <property type="match status" value="1"/>
</dbReference>
<dbReference type="InterPro" id="IPR016135">
    <property type="entry name" value="UBQ-conjugating_enzyme/RWD"/>
</dbReference>
<dbReference type="EMBL" id="CADEBD010000300">
    <property type="protein sequence ID" value="CAB3236218.1"/>
    <property type="molecule type" value="Genomic_DNA"/>
</dbReference>
<dbReference type="PANTHER" id="PTHR15955">
    <property type="entry name" value="RWD DOMAIN CONTAINING PROTEIN 2"/>
    <property type="match status" value="1"/>
</dbReference>
<comment type="caution">
    <text evidence="2">The sequence shown here is derived from an EMBL/GenBank/DDBJ whole genome shotgun (WGS) entry which is preliminary data.</text>
</comment>
<dbReference type="PANTHER" id="PTHR15955:SF8">
    <property type="entry name" value="RWD DOMAIN-CONTAINING PROTEIN 2B-RELATED"/>
    <property type="match status" value="1"/>
</dbReference>